<reference evidence="1 2" key="1">
    <citation type="submission" date="2022-06" db="EMBL/GenBank/DDBJ databases">
        <authorList>
            <person name="Jeon C.O."/>
        </authorList>
    </citation>
    <scope>NUCLEOTIDE SEQUENCE [LARGE SCALE GENOMIC DNA]</scope>
    <source>
        <strain evidence="1 2">KCTC 13943</strain>
    </source>
</reference>
<evidence type="ECO:0000313" key="1">
    <source>
        <dbReference type="EMBL" id="MCM2534529.1"/>
    </source>
</evidence>
<dbReference type="EMBL" id="JAMQCR010000002">
    <property type="protein sequence ID" value="MCM2534529.1"/>
    <property type="molecule type" value="Genomic_DNA"/>
</dbReference>
<organism evidence="1 2">
    <name type="scientific">Neobacillus pocheonensis</name>
    <dbReference type="NCBI Taxonomy" id="363869"/>
    <lineage>
        <taxon>Bacteria</taxon>
        <taxon>Bacillati</taxon>
        <taxon>Bacillota</taxon>
        <taxon>Bacilli</taxon>
        <taxon>Bacillales</taxon>
        <taxon>Bacillaceae</taxon>
        <taxon>Neobacillus</taxon>
    </lineage>
</organism>
<accession>A0ABT0WEP1</accession>
<keyword evidence="2" id="KW-1185">Reference proteome</keyword>
<evidence type="ECO:0000313" key="2">
    <source>
        <dbReference type="Proteomes" id="UP001523262"/>
    </source>
</evidence>
<dbReference type="Proteomes" id="UP001523262">
    <property type="component" value="Unassembled WGS sequence"/>
</dbReference>
<comment type="caution">
    <text evidence="1">The sequence shown here is derived from an EMBL/GenBank/DDBJ whole genome shotgun (WGS) entry which is preliminary data.</text>
</comment>
<sequence>MSPNTAVGFTQLLFIDTGGTSATASSDPRALIVTVSGDVEKSGDKILVSLTGGFSSDGNSLDISEPTMFYRHEDFVEVNVDHHHHYHDESSD</sequence>
<proteinExistence type="predicted"/>
<gene>
    <name evidence="1" type="ORF">NDK43_22010</name>
</gene>
<name>A0ABT0WEP1_9BACI</name>
<protein>
    <submittedName>
        <fullName evidence="1">Uncharacterized protein</fullName>
    </submittedName>
</protein>